<dbReference type="FunFam" id="4.10.1250.10:FF:000001">
    <property type="entry name" value="Aminomethyltransferase"/>
    <property type="match status" value="1"/>
</dbReference>
<dbReference type="GO" id="GO:0004047">
    <property type="term" value="F:aminomethyltransferase activity"/>
    <property type="evidence" value="ECO:0007669"/>
    <property type="project" value="UniProtKB-UniRule"/>
</dbReference>
<comment type="catalytic activity">
    <reaction evidence="6 7">
        <text>N(6)-[(R)-S(8)-aminomethyldihydrolipoyl]-L-lysyl-[protein] + (6S)-5,6,7,8-tetrahydrofolate = N(6)-[(R)-dihydrolipoyl]-L-lysyl-[protein] + (6R)-5,10-methylene-5,6,7,8-tetrahydrofolate + NH4(+)</text>
        <dbReference type="Rhea" id="RHEA:16945"/>
        <dbReference type="Rhea" id="RHEA-COMP:10475"/>
        <dbReference type="Rhea" id="RHEA-COMP:10492"/>
        <dbReference type="ChEBI" id="CHEBI:15636"/>
        <dbReference type="ChEBI" id="CHEBI:28938"/>
        <dbReference type="ChEBI" id="CHEBI:57453"/>
        <dbReference type="ChEBI" id="CHEBI:83100"/>
        <dbReference type="ChEBI" id="CHEBI:83143"/>
        <dbReference type="EC" id="2.1.2.10"/>
    </reaction>
</comment>
<comment type="caution">
    <text evidence="11">The sequence shown here is derived from an EMBL/GenBank/DDBJ whole genome shotgun (WGS) entry which is preliminary data.</text>
</comment>
<dbReference type="Gene3D" id="3.30.1360.120">
    <property type="entry name" value="Probable tRNA modification gtpase trme, domain 1"/>
    <property type="match status" value="1"/>
</dbReference>
<evidence type="ECO:0000259" key="10">
    <source>
        <dbReference type="Pfam" id="PF08669"/>
    </source>
</evidence>
<proteinExistence type="inferred from homology"/>
<evidence type="ECO:0000256" key="7">
    <source>
        <dbReference type="HAMAP-Rule" id="MF_00259"/>
    </source>
</evidence>
<evidence type="ECO:0000256" key="4">
    <source>
        <dbReference type="ARBA" id="ARBA00022679"/>
    </source>
</evidence>
<name>A0A356LIY5_9BURK</name>
<keyword evidence="11" id="KW-0489">Methyltransferase</keyword>
<comment type="function">
    <text evidence="7">The glycine cleavage system catalyzes the degradation of glycine.</text>
</comment>
<dbReference type="InterPro" id="IPR028896">
    <property type="entry name" value="GcvT/YgfZ/DmdA"/>
</dbReference>
<dbReference type="Pfam" id="PF08669">
    <property type="entry name" value="GCV_T_C"/>
    <property type="match status" value="1"/>
</dbReference>
<feature type="binding site" evidence="8">
    <location>
        <position position="214"/>
    </location>
    <ligand>
        <name>substrate</name>
    </ligand>
</feature>
<comment type="subunit">
    <text evidence="7">The glycine cleavage system is composed of four proteins: P, T, L and H.</text>
</comment>
<keyword evidence="3 7" id="KW-0032">Aminotransferase</keyword>
<dbReference type="GO" id="GO:0019464">
    <property type="term" value="P:glycine decarboxylation via glycine cleavage system"/>
    <property type="evidence" value="ECO:0007669"/>
    <property type="project" value="UniProtKB-UniRule"/>
</dbReference>
<dbReference type="HAMAP" id="MF_00259">
    <property type="entry name" value="GcvT"/>
    <property type="match status" value="1"/>
</dbReference>
<dbReference type="PANTHER" id="PTHR43757">
    <property type="entry name" value="AMINOMETHYLTRANSFERASE"/>
    <property type="match status" value="1"/>
</dbReference>
<evidence type="ECO:0000256" key="5">
    <source>
        <dbReference type="ARBA" id="ARBA00031395"/>
    </source>
</evidence>
<dbReference type="SUPFAM" id="SSF101790">
    <property type="entry name" value="Aminomethyltransferase beta-barrel domain"/>
    <property type="match status" value="1"/>
</dbReference>
<dbReference type="InterPro" id="IPR006223">
    <property type="entry name" value="GcvT"/>
</dbReference>
<evidence type="ECO:0000256" key="6">
    <source>
        <dbReference type="ARBA" id="ARBA00047665"/>
    </source>
</evidence>
<evidence type="ECO:0000256" key="1">
    <source>
        <dbReference type="ARBA" id="ARBA00008609"/>
    </source>
</evidence>
<dbReference type="InterPro" id="IPR027266">
    <property type="entry name" value="TrmE/GcvT-like"/>
</dbReference>
<dbReference type="GO" id="GO:0005829">
    <property type="term" value="C:cytosol"/>
    <property type="evidence" value="ECO:0007669"/>
    <property type="project" value="TreeGrafter"/>
</dbReference>
<evidence type="ECO:0000256" key="2">
    <source>
        <dbReference type="ARBA" id="ARBA00012616"/>
    </source>
</evidence>
<evidence type="ECO:0000259" key="9">
    <source>
        <dbReference type="Pfam" id="PF01571"/>
    </source>
</evidence>
<dbReference type="NCBIfam" id="NF001567">
    <property type="entry name" value="PRK00389.1"/>
    <property type="match status" value="1"/>
</dbReference>
<accession>A0A356LIY5</accession>
<feature type="domain" description="GCVT N-terminal" evidence="9">
    <location>
        <begin position="24"/>
        <end position="275"/>
    </location>
</feature>
<feature type="domain" description="Aminomethyltransferase C-terminal" evidence="10">
    <location>
        <begin position="298"/>
        <end position="370"/>
    </location>
</feature>
<dbReference type="GO" id="GO:0008483">
    <property type="term" value="F:transaminase activity"/>
    <property type="evidence" value="ECO:0007669"/>
    <property type="project" value="UniProtKB-KW"/>
</dbReference>
<dbReference type="GO" id="GO:0005960">
    <property type="term" value="C:glycine cleavage complex"/>
    <property type="evidence" value="ECO:0007669"/>
    <property type="project" value="InterPro"/>
</dbReference>
<dbReference type="Proteomes" id="UP000264036">
    <property type="component" value="Unassembled WGS sequence"/>
</dbReference>
<dbReference type="EC" id="2.1.2.10" evidence="2 7"/>
<dbReference type="EMBL" id="DOEK01000033">
    <property type="protein sequence ID" value="HBP30970.1"/>
    <property type="molecule type" value="Genomic_DNA"/>
</dbReference>
<reference evidence="11 12" key="1">
    <citation type="journal article" date="2018" name="Nat. Biotechnol.">
        <title>A standardized bacterial taxonomy based on genome phylogeny substantially revises the tree of life.</title>
        <authorList>
            <person name="Parks D.H."/>
            <person name="Chuvochina M."/>
            <person name="Waite D.W."/>
            <person name="Rinke C."/>
            <person name="Skarshewski A."/>
            <person name="Chaumeil P.A."/>
            <person name="Hugenholtz P."/>
        </authorList>
    </citation>
    <scope>NUCLEOTIDE SEQUENCE [LARGE SCALE GENOMIC DNA]</scope>
    <source>
        <strain evidence="11">UBA10707</strain>
    </source>
</reference>
<evidence type="ECO:0000256" key="3">
    <source>
        <dbReference type="ARBA" id="ARBA00022576"/>
    </source>
</evidence>
<dbReference type="FunFam" id="3.30.70.1400:FF:000001">
    <property type="entry name" value="Aminomethyltransferase"/>
    <property type="match status" value="1"/>
</dbReference>
<dbReference type="Gene3D" id="2.40.30.110">
    <property type="entry name" value="Aminomethyltransferase beta-barrel domains"/>
    <property type="match status" value="1"/>
</dbReference>
<dbReference type="Gene3D" id="4.10.1250.10">
    <property type="entry name" value="Aminomethyltransferase fragment"/>
    <property type="match status" value="1"/>
</dbReference>
<dbReference type="Pfam" id="PF01571">
    <property type="entry name" value="GCV_T"/>
    <property type="match status" value="1"/>
</dbReference>
<evidence type="ECO:0000313" key="12">
    <source>
        <dbReference type="Proteomes" id="UP000264036"/>
    </source>
</evidence>
<dbReference type="InterPro" id="IPR029043">
    <property type="entry name" value="GcvT/YgfZ_C"/>
</dbReference>
<dbReference type="GO" id="GO:0032259">
    <property type="term" value="P:methylation"/>
    <property type="evidence" value="ECO:0007669"/>
    <property type="project" value="UniProtKB-KW"/>
</dbReference>
<comment type="similarity">
    <text evidence="1 7">Belongs to the GcvT family.</text>
</comment>
<protein>
    <recommendedName>
        <fullName evidence="2 7">Aminomethyltransferase</fullName>
        <ecNumber evidence="2 7">2.1.2.10</ecNumber>
    </recommendedName>
    <alternativeName>
        <fullName evidence="5 7">Glycine cleavage system T protein</fullName>
    </alternativeName>
</protein>
<dbReference type="GO" id="GO:0008168">
    <property type="term" value="F:methyltransferase activity"/>
    <property type="evidence" value="ECO:0007669"/>
    <property type="project" value="UniProtKB-KW"/>
</dbReference>
<evidence type="ECO:0000313" key="11">
    <source>
        <dbReference type="EMBL" id="HBP30970.1"/>
    </source>
</evidence>
<dbReference type="PIRSF" id="PIRSF006487">
    <property type="entry name" value="GcvT"/>
    <property type="match status" value="1"/>
</dbReference>
<gene>
    <name evidence="7 11" type="primary">gcvT</name>
    <name evidence="11" type="ORF">DD666_16325</name>
</gene>
<keyword evidence="4 7" id="KW-0808">Transferase</keyword>
<dbReference type="InterPro" id="IPR022903">
    <property type="entry name" value="GcvT_bac"/>
</dbReference>
<dbReference type="Gene3D" id="3.30.70.1400">
    <property type="entry name" value="Aminomethyltransferase beta-barrel domains"/>
    <property type="match status" value="1"/>
</dbReference>
<dbReference type="NCBIfam" id="TIGR00528">
    <property type="entry name" value="gcvT"/>
    <property type="match status" value="1"/>
</dbReference>
<dbReference type="SUPFAM" id="SSF103025">
    <property type="entry name" value="Folate-binding domain"/>
    <property type="match status" value="1"/>
</dbReference>
<dbReference type="InterPro" id="IPR006222">
    <property type="entry name" value="GCVT_N"/>
</dbReference>
<sequence>MSTQTTPPTAASAPPTELNRTPLFAAHQAAGAKMVDFGGWEMPISYGSQLAEHHAVRQKAGMFDVSHMLNVDVTGLQARRFLSLLLANDVAKLAISGKALYSCMLNPEGGVIDDLIVYFFDDDRWRVVVNAGCAQKDIDWMQRVVSEHKLDVIITPRRDLAMIAVQGPQARELVWQIHPEWQAATEPLKAFFAASVGNDTLVARTGYTGEDGFEIVLPATQAEPLWHQLVAAGVAPCGLGARDTLRLEAGMNLYGQDMDEQTQPAQAALTWTVSLTDTQRDFIGRQAIESAPRKNVFTGLKLNERGVMRAHMRVRTAQGEGEVTSGTMSPTLGVSVAFARLPQGVAAGDAVDVDIRGKWVPATVTALPFVRNGKAVVPAQK</sequence>
<dbReference type="InterPro" id="IPR013977">
    <property type="entry name" value="GcvT_C"/>
</dbReference>
<dbReference type="AlphaFoldDB" id="A0A356LIY5"/>
<dbReference type="PANTHER" id="PTHR43757:SF2">
    <property type="entry name" value="AMINOMETHYLTRANSFERASE, MITOCHONDRIAL"/>
    <property type="match status" value="1"/>
</dbReference>
<organism evidence="11 12">
    <name type="scientific">Advenella kashmirensis</name>
    <dbReference type="NCBI Taxonomy" id="310575"/>
    <lineage>
        <taxon>Bacteria</taxon>
        <taxon>Pseudomonadati</taxon>
        <taxon>Pseudomonadota</taxon>
        <taxon>Betaproteobacteria</taxon>
        <taxon>Burkholderiales</taxon>
        <taxon>Alcaligenaceae</taxon>
    </lineage>
</organism>
<evidence type="ECO:0000256" key="8">
    <source>
        <dbReference type="PIRSR" id="PIRSR006487-1"/>
    </source>
</evidence>